<sequence length="51" mass="6058">MKSRMAQSPVNKIRTNTFSFCYLIQYVSPVNLYHIRAEKPDSTIKVQFHRI</sequence>
<evidence type="ECO:0000313" key="2">
    <source>
        <dbReference type="Proteomes" id="UP000300879"/>
    </source>
</evidence>
<dbReference type="Proteomes" id="UP000300879">
    <property type="component" value="Chromosome"/>
</dbReference>
<gene>
    <name evidence="1" type="ORF">E6C60_3378</name>
</gene>
<reference evidence="1 2" key="1">
    <citation type="submission" date="2019-05" db="EMBL/GenBank/DDBJ databases">
        <authorList>
            <person name="Chen C."/>
        </authorList>
    </citation>
    <scope>NUCLEOTIDE SEQUENCE [LARGE SCALE GENOMIC DNA]</scope>
    <source>
        <strain evidence="1 2">HB172198</strain>
    </source>
</reference>
<protein>
    <submittedName>
        <fullName evidence="1">Uncharacterized protein</fullName>
    </submittedName>
</protein>
<name>A0A4P8XTN3_9BACL</name>
<keyword evidence="2" id="KW-1185">Reference proteome</keyword>
<accession>A0A4P8XTN3</accession>
<dbReference type="KEGG" id="palo:E6C60_3378"/>
<dbReference type="AlphaFoldDB" id="A0A4P8XTN3"/>
<proteinExistence type="predicted"/>
<dbReference type="EMBL" id="CP040396">
    <property type="protein sequence ID" value="QCT04089.1"/>
    <property type="molecule type" value="Genomic_DNA"/>
</dbReference>
<evidence type="ECO:0000313" key="1">
    <source>
        <dbReference type="EMBL" id="QCT04089.1"/>
    </source>
</evidence>
<organism evidence="1 2">
    <name type="scientific">Paenibacillus algicola</name>
    <dbReference type="NCBI Taxonomy" id="2565926"/>
    <lineage>
        <taxon>Bacteria</taxon>
        <taxon>Bacillati</taxon>
        <taxon>Bacillota</taxon>
        <taxon>Bacilli</taxon>
        <taxon>Bacillales</taxon>
        <taxon>Paenibacillaceae</taxon>
        <taxon>Paenibacillus</taxon>
    </lineage>
</organism>